<evidence type="ECO:0000313" key="2">
    <source>
        <dbReference type="Proteomes" id="UP000189681"/>
    </source>
</evidence>
<reference evidence="1 2" key="1">
    <citation type="journal article" date="2017" name="Water Res.">
        <title>Discovery and metagenomic analysis of an anammox bacterial enrichment related to Candidatus "Brocadia caroliniensis" in a full-scale glycerol-fed nitritation-denitritation separate centrate treatment process.</title>
        <authorList>
            <person name="Park H."/>
            <person name="Brotto A.C."/>
            <person name="van Loosdrecht M.C."/>
            <person name="Chandran K."/>
        </authorList>
    </citation>
    <scope>NUCLEOTIDE SEQUENCE [LARGE SCALE GENOMIC DNA]</scope>
    <source>
        <strain evidence="1">26THWARD</strain>
    </source>
</reference>
<comment type="caution">
    <text evidence="1">The sequence shown here is derived from an EMBL/GenBank/DDBJ whole genome shotgun (WGS) entry which is preliminary data.</text>
</comment>
<keyword evidence="1" id="KW-0808">Transferase</keyword>
<organism evidence="1 2">
    <name type="scientific">Candidatus Brocadia carolinensis</name>
    <dbReference type="NCBI Taxonomy" id="1004156"/>
    <lineage>
        <taxon>Bacteria</taxon>
        <taxon>Pseudomonadati</taxon>
        <taxon>Planctomycetota</taxon>
        <taxon>Candidatus Brocadiia</taxon>
        <taxon>Candidatus Brocadiales</taxon>
        <taxon>Candidatus Brocadiaceae</taxon>
        <taxon>Candidatus Brocadia</taxon>
    </lineage>
</organism>
<dbReference type="SUPFAM" id="SSF81593">
    <property type="entry name" value="Nucleotidyltransferase substrate binding subunit/domain"/>
    <property type="match status" value="1"/>
</dbReference>
<sequence length="141" mass="16800">MSTQDIRWIQRYKHFAQAFEQLRSAVELAEQRTLTELEEQGMIQSFEYTHELAWNTLKDFLESMGIRNLYGSKDSAREAFKKGLIENGEVWMDMFNSRNLSSHTYNRNIAKIIVHAVRENYCTEFKQLLERLKPFTKERQA</sequence>
<dbReference type="InterPro" id="IPR010235">
    <property type="entry name" value="HepT"/>
</dbReference>
<gene>
    <name evidence="1" type="ORF">AYP45_16830</name>
</gene>
<dbReference type="Pfam" id="PF08780">
    <property type="entry name" value="NTase_sub_bind"/>
    <property type="match status" value="1"/>
</dbReference>
<protein>
    <submittedName>
        <fullName evidence="1">Nucleotidyltransferase</fullName>
    </submittedName>
</protein>
<accession>A0A1V4APN6</accession>
<dbReference type="Proteomes" id="UP000189681">
    <property type="component" value="Unassembled WGS sequence"/>
</dbReference>
<dbReference type="STRING" id="1004156.AYP45_16830"/>
<dbReference type="EMBL" id="AYTS01000183">
    <property type="protein sequence ID" value="OOP55064.1"/>
    <property type="molecule type" value="Genomic_DNA"/>
</dbReference>
<proteinExistence type="predicted"/>
<name>A0A1V4APN6_9BACT</name>
<dbReference type="NCBIfam" id="TIGR01987">
    <property type="entry name" value="HI0074"/>
    <property type="match status" value="1"/>
</dbReference>
<dbReference type="AlphaFoldDB" id="A0A1V4APN6"/>
<dbReference type="Gene3D" id="1.20.120.330">
    <property type="entry name" value="Nucleotidyltransferases domain 2"/>
    <property type="match status" value="1"/>
</dbReference>
<evidence type="ECO:0000313" key="1">
    <source>
        <dbReference type="EMBL" id="OOP55064.1"/>
    </source>
</evidence>
<dbReference type="GO" id="GO:0016740">
    <property type="term" value="F:transferase activity"/>
    <property type="evidence" value="ECO:0007669"/>
    <property type="project" value="UniProtKB-KW"/>
</dbReference>